<evidence type="ECO:0000313" key="2">
    <source>
        <dbReference type="EMBL" id="GFC89617.1"/>
    </source>
</evidence>
<comment type="caution">
    <text evidence="2">The sequence shown here is derived from an EMBL/GenBank/DDBJ whole genome shotgun (WGS) entry which is preliminary data.</text>
</comment>
<dbReference type="AlphaFoldDB" id="A0A699RXB3"/>
<sequence>SGMITLTALLAASRNRSDSLRKPDPNSAKSRRYVSSTDSDRVVMVFTRSPKLHAPEEAARVPVC</sequence>
<reference evidence="2" key="1">
    <citation type="journal article" date="2019" name="Sci. Rep.">
        <title>Draft genome of Tanacetum cinerariifolium, the natural source of mosquito coil.</title>
        <authorList>
            <person name="Yamashiro T."/>
            <person name="Shiraishi A."/>
            <person name="Satake H."/>
            <person name="Nakayama K."/>
        </authorList>
    </citation>
    <scope>NUCLEOTIDE SEQUENCE</scope>
</reference>
<proteinExistence type="predicted"/>
<accession>A0A699RXB3</accession>
<feature type="compositionally biased region" description="Basic and acidic residues" evidence="1">
    <location>
        <begin position="15"/>
        <end position="24"/>
    </location>
</feature>
<evidence type="ECO:0000256" key="1">
    <source>
        <dbReference type="SAM" id="MobiDB-lite"/>
    </source>
</evidence>
<protein>
    <submittedName>
        <fullName evidence="2">Uncharacterized protein</fullName>
    </submittedName>
</protein>
<dbReference type="EMBL" id="BKCJ011121831">
    <property type="protein sequence ID" value="GFC89617.1"/>
    <property type="molecule type" value="Genomic_DNA"/>
</dbReference>
<feature type="region of interest" description="Disordered" evidence="1">
    <location>
        <begin position="14"/>
        <end position="34"/>
    </location>
</feature>
<feature type="non-terminal residue" evidence="2">
    <location>
        <position position="1"/>
    </location>
</feature>
<organism evidence="2">
    <name type="scientific">Tanacetum cinerariifolium</name>
    <name type="common">Dalmatian daisy</name>
    <name type="synonym">Chrysanthemum cinerariifolium</name>
    <dbReference type="NCBI Taxonomy" id="118510"/>
    <lineage>
        <taxon>Eukaryota</taxon>
        <taxon>Viridiplantae</taxon>
        <taxon>Streptophyta</taxon>
        <taxon>Embryophyta</taxon>
        <taxon>Tracheophyta</taxon>
        <taxon>Spermatophyta</taxon>
        <taxon>Magnoliopsida</taxon>
        <taxon>eudicotyledons</taxon>
        <taxon>Gunneridae</taxon>
        <taxon>Pentapetalae</taxon>
        <taxon>asterids</taxon>
        <taxon>campanulids</taxon>
        <taxon>Asterales</taxon>
        <taxon>Asteraceae</taxon>
        <taxon>Asteroideae</taxon>
        <taxon>Anthemideae</taxon>
        <taxon>Anthemidinae</taxon>
        <taxon>Tanacetum</taxon>
    </lineage>
</organism>
<name>A0A699RXB3_TANCI</name>
<gene>
    <name evidence="2" type="ORF">Tci_861587</name>
</gene>